<evidence type="ECO:0000259" key="1">
    <source>
        <dbReference type="Pfam" id="PF09383"/>
    </source>
</evidence>
<dbReference type="SUPFAM" id="SSF55021">
    <property type="entry name" value="ACT-like"/>
    <property type="match status" value="1"/>
</dbReference>
<dbReference type="AlphaFoldDB" id="A0A926UTV1"/>
<dbReference type="Proteomes" id="UP000631421">
    <property type="component" value="Unassembled WGS sequence"/>
</dbReference>
<proteinExistence type="predicted"/>
<reference evidence="2" key="2">
    <citation type="submission" date="2020-08" db="EMBL/GenBank/DDBJ databases">
        <authorList>
            <person name="Chen M."/>
            <person name="Teng W."/>
            <person name="Zhao L."/>
            <person name="Hu C."/>
            <person name="Zhou Y."/>
            <person name="Han B."/>
            <person name="Song L."/>
            <person name="Shu W."/>
        </authorList>
    </citation>
    <scope>NUCLEOTIDE SEQUENCE</scope>
    <source>
        <strain evidence="2">FACHB-1277</strain>
    </source>
</reference>
<keyword evidence="3" id="KW-1185">Reference proteome</keyword>
<evidence type="ECO:0000313" key="3">
    <source>
        <dbReference type="Proteomes" id="UP000631421"/>
    </source>
</evidence>
<dbReference type="InterPro" id="IPR018449">
    <property type="entry name" value="NIL_domain"/>
</dbReference>
<dbReference type="RefSeq" id="WP_190350958.1">
    <property type="nucleotide sequence ID" value="NZ_JACJPY010000029.1"/>
</dbReference>
<reference evidence="2" key="1">
    <citation type="journal article" date="2015" name="ISME J.">
        <title>Draft Genome Sequence of Streptomyces incarnatus NRRL8089, which Produces the Nucleoside Antibiotic Sinefungin.</title>
        <authorList>
            <person name="Oshima K."/>
            <person name="Hattori M."/>
            <person name="Shimizu H."/>
            <person name="Fukuda K."/>
            <person name="Nemoto M."/>
            <person name="Inagaki K."/>
            <person name="Tamura T."/>
        </authorList>
    </citation>
    <scope>NUCLEOTIDE SEQUENCE</scope>
    <source>
        <strain evidence="2">FACHB-1277</strain>
    </source>
</reference>
<dbReference type="Gene3D" id="3.30.70.260">
    <property type="match status" value="1"/>
</dbReference>
<dbReference type="EMBL" id="JACJPY010000029">
    <property type="protein sequence ID" value="MBD2150598.1"/>
    <property type="molecule type" value="Genomic_DNA"/>
</dbReference>
<organism evidence="2 3">
    <name type="scientific">Pseudanabaena cinerea FACHB-1277</name>
    <dbReference type="NCBI Taxonomy" id="2949581"/>
    <lineage>
        <taxon>Bacteria</taxon>
        <taxon>Bacillati</taxon>
        <taxon>Cyanobacteriota</taxon>
        <taxon>Cyanophyceae</taxon>
        <taxon>Pseudanabaenales</taxon>
        <taxon>Pseudanabaenaceae</taxon>
        <taxon>Pseudanabaena</taxon>
        <taxon>Pseudanabaena cinerea</taxon>
    </lineage>
</organism>
<gene>
    <name evidence="2" type="ORF">H6F44_10765</name>
</gene>
<evidence type="ECO:0000313" key="2">
    <source>
        <dbReference type="EMBL" id="MBD2150598.1"/>
    </source>
</evidence>
<accession>A0A926UTV1</accession>
<name>A0A926UTV1_9CYAN</name>
<feature type="domain" description="NIL" evidence="1">
    <location>
        <begin position="28"/>
        <end position="96"/>
    </location>
</feature>
<dbReference type="Pfam" id="PF09383">
    <property type="entry name" value="NIL"/>
    <property type="match status" value="1"/>
</dbReference>
<sequence>MLAAECIDSRATVKAAVSVEEKRRTTTRIAMRVPRSCYGEPIISRLSCEHGLTVTIIAALLGESPEEDGWFTLDLTGTTQKIQSGIIYLEELDLEIWDKTTIEDESW</sequence>
<dbReference type="InterPro" id="IPR045865">
    <property type="entry name" value="ACT-like_dom_sf"/>
</dbReference>
<comment type="caution">
    <text evidence="2">The sequence shown here is derived from an EMBL/GenBank/DDBJ whole genome shotgun (WGS) entry which is preliminary data.</text>
</comment>
<protein>
    <submittedName>
        <fullName evidence="2">NIL domain-containing protein</fullName>
    </submittedName>
</protein>